<dbReference type="OrthoDB" id="48766at2"/>
<proteinExistence type="predicted"/>
<reference evidence="2 3" key="1">
    <citation type="submission" date="2016-10" db="EMBL/GenBank/DDBJ databases">
        <authorList>
            <person name="de Groot N.N."/>
        </authorList>
    </citation>
    <scope>NUCLEOTIDE SEQUENCE [LARGE SCALE GENOMIC DNA]</scope>
    <source>
        <strain evidence="2 3">DSM 20475</strain>
    </source>
</reference>
<dbReference type="RefSeq" id="WP_091792176.1">
    <property type="nucleotide sequence ID" value="NZ_FNAF01000011.1"/>
</dbReference>
<keyword evidence="3" id="KW-1185">Reference proteome</keyword>
<name>A0A1G6YYT0_PEPNI</name>
<dbReference type="Pfam" id="PF07872">
    <property type="entry name" value="DUF1659"/>
    <property type="match status" value="1"/>
</dbReference>
<protein>
    <recommendedName>
        <fullName evidence="1">DUF1659 domain-containing protein</fullName>
    </recommendedName>
</protein>
<sequence length="71" mass="7628">MALTLSGKRLRISMNLGEEAGKKVLRSRTFSNINTGATDTQYYAACEALAALLNGTSEQFSLISEEVLSQG</sequence>
<dbReference type="Proteomes" id="UP000198995">
    <property type="component" value="Unassembled WGS sequence"/>
</dbReference>
<dbReference type="STRING" id="2741.SAMN04489866_11126"/>
<evidence type="ECO:0000313" key="2">
    <source>
        <dbReference type="EMBL" id="SDD95471.1"/>
    </source>
</evidence>
<evidence type="ECO:0000259" key="1">
    <source>
        <dbReference type="Pfam" id="PF07872"/>
    </source>
</evidence>
<dbReference type="InterPro" id="IPR012454">
    <property type="entry name" value="DUF1659"/>
</dbReference>
<gene>
    <name evidence="2" type="ORF">SAMN04489866_11126</name>
</gene>
<accession>A0A1G6YYT0</accession>
<feature type="domain" description="DUF1659" evidence="1">
    <location>
        <begin position="4"/>
        <end position="69"/>
    </location>
</feature>
<organism evidence="2 3">
    <name type="scientific">Peptococcus niger</name>
    <dbReference type="NCBI Taxonomy" id="2741"/>
    <lineage>
        <taxon>Bacteria</taxon>
        <taxon>Bacillati</taxon>
        <taxon>Bacillota</taxon>
        <taxon>Clostridia</taxon>
        <taxon>Eubacteriales</taxon>
        <taxon>Peptococcaceae</taxon>
        <taxon>Peptococcus</taxon>
    </lineage>
</organism>
<dbReference type="AlphaFoldDB" id="A0A1G6YYT0"/>
<evidence type="ECO:0000313" key="3">
    <source>
        <dbReference type="Proteomes" id="UP000198995"/>
    </source>
</evidence>
<dbReference type="EMBL" id="FNAF01000011">
    <property type="protein sequence ID" value="SDD95471.1"/>
    <property type="molecule type" value="Genomic_DNA"/>
</dbReference>